<dbReference type="Gramene" id="C.cajan_42766.t">
    <property type="protein sequence ID" value="C.cajan_42766.t.cds1"/>
    <property type="gene ID" value="C.cajan_42766"/>
</dbReference>
<keyword evidence="3" id="KW-1185">Reference proteome</keyword>
<evidence type="ECO:0000313" key="2">
    <source>
        <dbReference type="EMBL" id="KYP35956.1"/>
    </source>
</evidence>
<proteinExistence type="predicted"/>
<keyword evidence="1" id="KW-0812">Transmembrane</keyword>
<protein>
    <submittedName>
        <fullName evidence="2">Uncharacterized protein</fullName>
    </submittedName>
</protein>
<organism evidence="2 3">
    <name type="scientific">Cajanus cajan</name>
    <name type="common">Pigeon pea</name>
    <name type="synonym">Cajanus indicus</name>
    <dbReference type="NCBI Taxonomy" id="3821"/>
    <lineage>
        <taxon>Eukaryota</taxon>
        <taxon>Viridiplantae</taxon>
        <taxon>Streptophyta</taxon>
        <taxon>Embryophyta</taxon>
        <taxon>Tracheophyta</taxon>
        <taxon>Spermatophyta</taxon>
        <taxon>Magnoliopsida</taxon>
        <taxon>eudicotyledons</taxon>
        <taxon>Gunneridae</taxon>
        <taxon>Pentapetalae</taxon>
        <taxon>rosids</taxon>
        <taxon>fabids</taxon>
        <taxon>Fabales</taxon>
        <taxon>Fabaceae</taxon>
        <taxon>Papilionoideae</taxon>
        <taxon>50 kb inversion clade</taxon>
        <taxon>NPAAA clade</taxon>
        <taxon>indigoferoid/millettioid clade</taxon>
        <taxon>Phaseoleae</taxon>
        <taxon>Cajanus</taxon>
    </lineage>
</organism>
<evidence type="ECO:0000313" key="3">
    <source>
        <dbReference type="Proteomes" id="UP000075243"/>
    </source>
</evidence>
<sequence>MHGITSSSISLLWNGSKINQFFPQRGLRQGDPLSPYLFVIYMECLGRMITTEVQKGCWMPIHISNGGPTILHLFFLLMMCYYLGMPNLHRQELW</sequence>
<evidence type="ECO:0000256" key="1">
    <source>
        <dbReference type="SAM" id="Phobius"/>
    </source>
</evidence>
<gene>
    <name evidence="2" type="ORF">KK1_042962</name>
</gene>
<dbReference type="Proteomes" id="UP000075243">
    <property type="component" value="Unassembled WGS sequence"/>
</dbReference>
<accession>A0A151R0A1</accession>
<feature type="transmembrane region" description="Helical" evidence="1">
    <location>
        <begin position="69"/>
        <end position="88"/>
    </location>
</feature>
<name>A0A151R0A1_CAJCA</name>
<dbReference type="AlphaFoldDB" id="A0A151R0A1"/>
<keyword evidence="1" id="KW-0472">Membrane</keyword>
<dbReference type="EMBL" id="KQ484289">
    <property type="protein sequence ID" value="KYP35956.1"/>
    <property type="molecule type" value="Genomic_DNA"/>
</dbReference>
<reference evidence="2" key="1">
    <citation type="journal article" date="2012" name="Nat. Biotechnol.">
        <title>Draft genome sequence of pigeonpea (Cajanus cajan), an orphan legume crop of resource-poor farmers.</title>
        <authorList>
            <person name="Varshney R.K."/>
            <person name="Chen W."/>
            <person name="Li Y."/>
            <person name="Bharti A.K."/>
            <person name="Saxena R.K."/>
            <person name="Schlueter J.A."/>
            <person name="Donoghue M.T."/>
            <person name="Azam S."/>
            <person name="Fan G."/>
            <person name="Whaley A.M."/>
            <person name="Farmer A.D."/>
            <person name="Sheridan J."/>
            <person name="Iwata A."/>
            <person name="Tuteja R."/>
            <person name="Penmetsa R.V."/>
            <person name="Wu W."/>
            <person name="Upadhyaya H.D."/>
            <person name="Yang S.P."/>
            <person name="Shah T."/>
            <person name="Saxena K.B."/>
            <person name="Michael T."/>
            <person name="McCombie W.R."/>
            <person name="Yang B."/>
            <person name="Zhang G."/>
            <person name="Yang H."/>
            <person name="Wang J."/>
            <person name="Spillane C."/>
            <person name="Cook D.R."/>
            <person name="May G.D."/>
            <person name="Xu X."/>
            <person name="Jackson S.A."/>
        </authorList>
    </citation>
    <scope>NUCLEOTIDE SEQUENCE [LARGE SCALE GENOMIC DNA]</scope>
</reference>
<keyword evidence="1" id="KW-1133">Transmembrane helix</keyword>